<reference evidence="2" key="2">
    <citation type="submission" date="2023-06" db="EMBL/GenBank/DDBJ databases">
        <authorList>
            <consortium name="Lawrence Berkeley National Laboratory"/>
            <person name="Haridas S."/>
            <person name="Hensen N."/>
            <person name="Bonometti L."/>
            <person name="Westerberg I."/>
            <person name="Brannstrom I.O."/>
            <person name="Guillou S."/>
            <person name="Cros-Aarteil S."/>
            <person name="Calhoun S."/>
            <person name="Kuo A."/>
            <person name="Mondo S."/>
            <person name="Pangilinan J."/>
            <person name="Riley R."/>
            <person name="Labutti K."/>
            <person name="Andreopoulos B."/>
            <person name="Lipzen A."/>
            <person name="Chen C."/>
            <person name="Yanf M."/>
            <person name="Daum C."/>
            <person name="Ng V."/>
            <person name="Clum A."/>
            <person name="Steindorff A."/>
            <person name="Ohm R."/>
            <person name="Martin F."/>
            <person name="Silar P."/>
            <person name="Natvig D."/>
            <person name="Lalanne C."/>
            <person name="Gautier V."/>
            <person name="Ament-Velasquez S.L."/>
            <person name="Kruys A."/>
            <person name="Hutchinson M.I."/>
            <person name="Powell A.J."/>
            <person name="Barry K."/>
            <person name="Miller A.N."/>
            <person name="Grigoriev I.V."/>
            <person name="Debuchy R."/>
            <person name="Gladieux P."/>
            <person name="Thoren M.H."/>
            <person name="Johannesson H."/>
        </authorList>
    </citation>
    <scope>NUCLEOTIDE SEQUENCE</scope>
    <source>
        <strain evidence="2">CBS 118394</strain>
    </source>
</reference>
<accession>A0AAE0M0T7</accession>
<dbReference type="Proteomes" id="UP001283341">
    <property type="component" value="Unassembled WGS sequence"/>
</dbReference>
<feature type="region of interest" description="Disordered" evidence="1">
    <location>
        <begin position="192"/>
        <end position="226"/>
    </location>
</feature>
<name>A0AAE0M0T7_9PEZI</name>
<feature type="compositionally biased region" description="Basic residues" evidence="1">
    <location>
        <begin position="202"/>
        <end position="214"/>
    </location>
</feature>
<evidence type="ECO:0000313" key="3">
    <source>
        <dbReference type="Proteomes" id="UP001283341"/>
    </source>
</evidence>
<sequence length="226" mass="25631">MRISVKVSHMEKSFDKTDVLSYTHFPLHTPPSVPAPWAAKPTMMRSDVGERECVSWWLPRPNLLANRVVLRLCTEASVMKASYSSSVVVAASSQTRRLIKVTYHFLLVWDTLEKMEANARRITVDTYPPTNPLSIGIQKLCGCACLIWDAMPCRTRKAKMETVTQPWTIPSSLPVQSYVSARIPCNSREPILQKRNDNLKAKPGRKRRETRRRGPAALSSHKPFQS</sequence>
<keyword evidence="3" id="KW-1185">Reference proteome</keyword>
<dbReference type="AlphaFoldDB" id="A0AAE0M0T7"/>
<dbReference type="EMBL" id="JAUEDM010000006">
    <property type="protein sequence ID" value="KAK3314765.1"/>
    <property type="molecule type" value="Genomic_DNA"/>
</dbReference>
<protein>
    <submittedName>
        <fullName evidence="2">Uncharacterized protein</fullName>
    </submittedName>
</protein>
<gene>
    <name evidence="2" type="ORF">B0H66DRAFT_321551</name>
</gene>
<evidence type="ECO:0000256" key="1">
    <source>
        <dbReference type="SAM" id="MobiDB-lite"/>
    </source>
</evidence>
<organism evidence="2 3">
    <name type="scientific">Apodospora peruviana</name>
    <dbReference type="NCBI Taxonomy" id="516989"/>
    <lineage>
        <taxon>Eukaryota</taxon>
        <taxon>Fungi</taxon>
        <taxon>Dikarya</taxon>
        <taxon>Ascomycota</taxon>
        <taxon>Pezizomycotina</taxon>
        <taxon>Sordariomycetes</taxon>
        <taxon>Sordariomycetidae</taxon>
        <taxon>Sordariales</taxon>
        <taxon>Lasiosphaeriaceae</taxon>
        <taxon>Apodospora</taxon>
    </lineage>
</organism>
<evidence type="ECO:0000313" key="2">
    <source>
        <dbReference type="EMBL" id="KAK3314765.1"/>
    </source>
</evidence>
<comment type="caution">
    <text evidence="2">The sequence shown here is derived from an EMBL/GenBank/DDBJ whole genome shotgun (WGS) entry which is preliminary data.</text>
</comment>
<reference evidence="2" key="1">
    <citation type="journal article" date="2023" name="Mol. Phylogenet. Evol.">
        <title>Genome-scale phylogeny and comparative genomics of the fungal order Sordariales.</title>
        <authorList>
            <person name="Hensen N."/>
            <person name="Bonometti L."/>
            <person name="Westerberg I."/>
            <person name="Brannstrom I.O."/>
            <person name="Guillou S."/>
            <person name="Cros-Aarteil S."/>
            <person name="Calhoun S."/>
            <person name="Haridas S."/>
            <person name="Kuo A."/>
            <person name="Mondo S."/>
            <person name="Pangilinan J."/>
            <person name="Riley R."/>
            <person name="LaButti K."/>
            <person name="Andreopoulos B."/>
            <person name="Lipzen A."/>
            <person name="Chen C."/>
            <person name="Yan M."/>
            <person name="Daum C."/>
            <person name="Ng V."/>
            <person name="Clum A."/>
            <person name="Steindorff A."/>
            <person name="Ohm R.A."/>
            <person name="Martin F."/>
            <person name="Silar P."/>
            <person name="Natvig D.O."/>
            <person name="Lalanne C."/>
            <person name="Gautier V."/>
            <person name="Ament-Velasquez S.L."/>
            <person name="Kruys A."/>
            <person name="Hutchinson M.I."/>
            <person name="Powell A.J."/>
            <person name="Barry K."/>
            <person name="Miller A.N."/>
            <person name="Grigoriev I.V."/>
            <person name="Debuchy R."/>
            <person name="Gladieux P."/>
            <person name="Hiltunen Thoren M."/>
            <person name="Johannesson H."/>
        </authorList>
    </citation>
    <scope>NUCLEOTIDE SEQUENCE</scope>
    <source>
        <strain evidence="2">CBS 118394</strain>
    </source>
</reference>
<proteinExistence type="predicted"/>